<dbReference type="GO" id="GO:0016853">
    <property type="term" value="F:isomerase activity"/>
    <property type="evidence" value="ECO:0007669"/>
    <property type="project" value="UniProtKB-KW"/>
</dbReference>
<feature type="modified residue" description="N6-(pyridoxal phosphate)lysine" evidence="12">
    <location>
        <position position="318"/>
    </location>
</feature>
<dbReference type="InterPro" id="IPR022447">
    <property type="entry name" value="Lys_aminomutase-rel"/>
</dbReference>
<keyword evidence="7 12" id="KW-0663">Pyridoxal phosphate</keyword>
<keyword evidence="6 11" id="KW-0479">Metal-binding</keyword>
<dbReference type="GO" id="GO:0046872">
    <property type="term" value="F:metal ion binding"/>
    <property type="evidence" value="ECO:0007669"/>
    <property type="project" value="UniProtKB-KW"/>
</dbReference>
<reference evidence="15 18" key="2">
    <citation type="submission" date="2018-01" db="EMBL/GenBank/DDBJ databases">
        <title>Complete genome sequence of Caulobacter flavus RHGG3.</title>
        <authorList>
            <person name="Yang E."/>
        </authorList>
    </citation>
    <scope>NUCLEOTIDE SEQUENCE [LARGE SCALE GENOMIC DNA]</scope>
    <source>
        <strain evidence="15 18">RHGG3</strain>
    </source>
</reference>
<dbReference type="SUPFAM" id="SSF102114">
    <property type="entry name" value="Radical SAM enzymes"/>
    <property type="match status" value="1"/>
</dbReference>
<accession>A0A2N5CTI7</accession>
<keyword evidence="8" id="KW-0408">Iron</keyword>
<dbReference type="PROSITE" id="PS51918">
    <property type="entry name" value="RADICAL_SAM"/>
    <property type="match status" value="1"/>
</dbReference>
<feature type="domain" description="Radical SAM core" evidence="14">
    <location>
        <begin position="90"/>
        <end position="313"/>
    </location>
</feature>
<dbReference type="PANTHER" id="PTHR30538:SF1">
    <property type="entry name" value="L-LYSINE 2,3-AMINOMUTASE"/>
    <property type="match status" value="1"/>
</dbReference>
<dbReference type="NCBIfam" id="TIGR03822">
    <property type="entry name" value="AblA_like_2"/>
    <property type="match status" value="1"/>
</dbReference>
<comment type="cofactor">
    <cofactor evidence="2">
        <name>[4Fe-4S] cluster</name>
        <dbReference type="ChEBI" id="CHEBI:49883"/>
    </cofactor>
</comment>
<evidence type="ECO:0000256" key="1">
    <source>
        <dbReference type="ARBA" id="ARBA00001933"/>
    </source>
</evidence>
<keyword evidence="18" id="KW-1185">Reference proteome</keyword>
<dbReference type="InterPro" id="IPR013785">
    <property type="entry name" value="Aldolase_TIM"/>
</dbReference>
<dbReference type="EMBL" id="CP026100">
    <property type="protein sequence ID" value="AYV49753.1"/>
    <property type="molecule type" value="Genomic_DNA"/>
</dbReference>
<dbReference type="SFLD" id="SFLDG01070">
    <property type="entry name" value="PLP-dependent"/>
    <property type="match status" value="1"/>
</dbReference>
<dbReference type="EMBL" id="PJRQ01000024">
    <property type="protein sequence ID" value="PLR14950.1"/>
    <property type="molecule type" value="Genomic_DNA"/>
</dbReference>
<gene>
    <name evidence="15" type="ORF">C1707_25190</name>
    <name evidence="16" type="ORF">CFHF_13245</name>
</gene>
<protein>
    <submittedName>
        <fullName evidence="16">Lysine-2,3-aminomutase-like protein</fullName>
    </submittedName>
</protein>
<evidence type="ECO:0000256" key="12">
    <source>
        <dbReference type="PIRSR" id="PIRSR603739-50"/>
    </source>
</evidence>
<evidence type="ECO:0000313" key="16">
    <source>
        <dbReference type="EMBL" id="PLR14950.1"/>
    </source>
</evidence>
<dbReference type="InterPro" id="IPR007197">
    <property type="entry name" value="rSAM"/>
</dbReference>
<evidence type="ECO:0000256" key="5">
    <source>
        <dbReference type="ARBA" id="ARBA00022691"/>
    </source>
</evidence>
<keyword evidence="4 11" id="KW-0004">4Fe-4S</keyword>
<dbReference type="Proteomes" id="UP000234483">
    <property type="component" value="Unassembled WGS sequence"/>
</dbReference>
<feature type="binding site" evidence="11">
    <location>
        <position position="104"/>
    </location>
    <ligand>
        <name>[4Fe-4S] cluster</name>
        <dbReference type="ChEBI" id="CHEBI:49883"/>
        <note>4Fe-4S-S-AdoMet</note>
    </ligand>
</feature>
<dbReference type="CDD" id="cd01335">
    <property type="entry name" value="Radical_SAM"/>
    <property type="match status" value="1"/>
</dbReference>
<reference evidence="16 17" key="1">
    <citation type="submission" date="2017-12" db="EMBL/GenBank/DDBJ databases">
        <title>The genome sequence of Caulobacter flavus CGMCC1 15093.</title>
        <authorList>
            <person name="Gao J."/>
            <person name="Mao X."/>
            <person name="Sun J."/>
        </authorList>
    </citation>
    <scope>NUCLEOTIDE SEQUENCE [LARGE SCALE GENOMIC DNA]</scope>
    <source>
        <strain evidence="16 17">CGMCC1 15093</strain>
    </source>
</reference>
<dbReference type="AlphaFoldDB" id="A0A2N5CTI7"/>
<evidence type="ECO:0000256" key="11">
    <source>
        <dbReference type="PIRSR" id="PIRSR004911-1"/>
    </source>
</evidence>
<evidence type="ECO:0000256" key="7">
    <source>
        <dbReference type="ARBA" id="ARBA00022898"/>
    </source>
</evidence>
<evidence type="ECO:0000313" key="18">
    <source>
        <dbReference type="Proteomes" id="UP000281192"/>
    </source>
</evidence>
<dbReference type="Gene3D" id="3.20.20.70">
    <property type="entry name" value="Aldolase class I"/>
    <property type="match status" value="1"/>
</dbReference>
<evidence type="ECO:0000313" key="15">
    <source>
        <dbReference type="EMBL" id="AYV49753.1"/>
    </source>
</evidence>
<evidence type="ECO:0000256" key="4">
    <source>
        <dbReference type="ARBA" id="ARBA00022485"/>
    </source>
</evidence>
<evidence type="ECO:0000256" key="3">
    <source>
        <dbReference type="ARBA" id="ARBA00008703"/>
    </source>
</evidence>
<evidence type="ECO:0000256" key="2">
    <source>
        <dbReference type="ARBA" id="ARBA00001966"/>
    </source>
</evidence>
<dbReference type="KEGG" id="cfh:C1707_25190"/>
<name>A0A2N5CTI7_9CAUL</name>
<evidence type="ECO:0000256" key="6">
    <source>
        <dbReference type="ARBA" id="ARBA00022723"/>
    </source>
</evidence>
<dbReference type="PIRSF" id="PIRSF004911">
    <property type="entry name" value="DUF160"/>
    <property type="match status" value="1"/>
</dbReference>
<evidence type="ECO:0000259" key="14">
    <source>
        <dbReference type="PROSITE" id="PS51918"/>
    </source>
</evidence>
<proteinExistence type="inferred from homology"/>
<keyword evidence="9 11" id="KW-0411">Iron-sulfur</keyword>
<dbReference type="InterPro" id="IPR058240">
    <property type="entry name" value="rSAM_sf"/>
</dbReference>
<evidence type="ECO:0000256" key="9">
    <source>
        <dbReference type="ARBA" id="ARBA00023014"/>
    </source>
</evidence>
<evidence type="ECO:0000256" key="13">
    <source>
        <dbReference type="SAM" id="MobiDB-lite"/>
    </source>
</evidence>
<dbReference type="GO" id="GO:0051539">
    <property type="term" value="F:4 iron, 4 sulfur cluster binding"/>
    <property type="evidence" value="ECO:0007669"/>
    <property type="project" value="UniProtKB-KW"/>
</dbReference>
<evidence type="ECO:0000256" key="10">
    <source>
        <dbReference type="ARBA" id="ARBA00023235"/>
    </source>
</evidence>
<evidence type="ECO:0000256" key="8">
    <source>
        <dbReference type="ARBA" id="ARBA00023004"/>
    </source>
</evidence>
<evidence type="ECO:0000313" key="17">
    <source>
        <dbReference type="Proteomes" id="UP000234483"/>
    </source>
</evidence>
<dbReference type="PANTHER" id="PTHR30538">
    <property type="entry name" value="LYSINE 2,3-AMINOMUTASE-RELATED"/>
    <property type="match status" value="1"/>
</dbReference>
<dbReference type="SFLD" id="SFLDS00029">
    <property type="entry name" value="Radical_SAM"/>
    <property type="match status" value="1"/>
</dbReference>
<dbReference type="NCBIfam" id="TIGR00238">
    <property type="entry name" value="KamA family radical SAM protein"/>
    <property type="match status" value="1"/>
</dbReference>
<keyword evidence="5" id="KW-0949">S-adenosyl-L-methionine</keyword>
<dbReference type="InterPro" id="IPR003739">
    <property type="entry name" value="Lys_aminomutase/Glu_NH3_mut"/>
</dbReference>
<feature type="region of interest" description="Disordered" evidence="13">
    <location>
        <begin position="321"/>
        <end position="346"/>
    </location>
</feature>
<dbReference type="OrthoDB" id="9768064at2"/>
<organism evidence="16 17">
    <name type="scientific">Caulobacter flavus</name>
    <dbReference type="NCBI Taxonomy" id="1679497"/>
    <lineage>
        <taxon>Bacteria</taxon>
        <taxon>Pseudomonadati</taxon>
        <taxon>Pseudomonadota</taxon>
        <taxon>Alphaproteobacteria</taxon>
        <taxon>Caulobacterales</taxon>
        <taxon>Caulobacteraceae</taxon>
        <taxon>Caulobacter</taxon>
    </lineage>
</organism>
<comment type="similarity">
    <text evidence="3">Belongs to the radical SAM superfamily. KamA family.</text>
</comment>
<keyword evidence="10" id="KW-0413">Isomerase</keyword>
<feature type="binding site" evidence="11">
    <location>
        <position position="108"/>
    </location>
    <ligand>
        <name>[4Fe-4S] cluster</name>
        <dbReference type="ChEBI" id="CHEBI:49883"/>
        <note>4Fe-4S-S-AdoMet</note>
    </ligand>
</feature>
<sequence>MAAKKTLRSASALAQAGLVSVDRLPALERVAAQYAVAITPDMAQLIDEADPFDPIARQFTPTEAELTTLPAESEDPIGDFAHSPVEGIVHRYPDRVLLKPTHTCAVYCRFCFRREMVGPEGLKTLSPDELDAAFAYVAARPQIWEVIVTGGDPFVLSPRRIADLMDRLEAIEHVKVVRFHTRIPSVDPQAVTPELVAALKRGSKAVYVALHANHARELTPAARAACARLVDAGVPMIGQTVLLKGVNDDPESLGALMRALVETRVKPYYLHQGDLAPGTSHLRTSVEEGQALMKAIRGRFSGLCQPTYMLDIPDGHGKVPIGPNYLDDGAVEDPRGQTHAYPPKVD</sequence>
<dbReference type="Proteomes" id="UP000281192">
    <property type="component" value="Chromosome"/>
</dbReference>
<feature type="binding site" evidence="11">
    <location>
        <position position="111"/>
    </location>
    <ligand>
        <name>[4Fe-4S] cluster</name>
        <dbReference type="ChEBI" id="CHEBI:49883"/>
        <note>4Fe-4S-S-AdoMet</note>
    </ligand>
</feature>
<comment type="cofactor">
    <cofactor evidence="1 12">
        <name>pyridoxal 5'-phosphate</name>
        <dbReference type="ChEBI" id="CHEBI:597326"/>
    </cofactor>
</comment>
<dbReference type="Pfam" id="PF04055">
    <property type="entry name" value="Radical_SAM"/>
    <property type="match status" value="1"/>
</dbReference>